<keyword evidence="11" id="KW-1185">Reference proteome</keyword>
<evidence type="ECO:0000256" key="2">
    <source>
        <dbReference type="ARBA" id="ARBA00022692"/>
    </source>
</evidence>
<keyword evidence="5 8" id="KW-0472">Membrane</keyword>
<keyword evidence="7" id="KW-0807">Transducer</keyword>
<comment type="caution">
    <text evidence="10">The sequence shown here is derived from an EMBL/GenBank/DDBJ whole genome shotgun (WGS) entry which is preliminary data.</text>
</comment>
<keyword evidence="3 8" id="KW-1133">Transmembrane helix</keyword>
<evidence type="ECO:0000256" key="1">
    <source>
        <dbReference type="ARBA" id="ARBA00004141"/>
    </source>
</evidence>
<evidence type="ECO:0000256" key="8">
    <source>
        <dbReference type="SAM" id="Phobius"/>
    </source>
</evidence>
<accession>A0AAV4JE40</accession>
<dbReference type="GO" id="GO:0016020">
    <property type="term" value="C:membrane"/>
    <property type="evidence" value="ECO:0007669"/>
    <property type="project" value="UniProtKB-SubCell"/>
</dbReference>
<evidence type="ECO:0000313" key="10">
    <source>
        <dbReference type="EMBL" id="GFS21089.1"/>
    </source>
</evidence>
<evidence type="ECO:0000256" key="7">
    <source>
        <dbReference type="ARBA" id="ARBA00023224"/>
    </source>
</evidence>
<dbReference type="PROSITE" id="PS50262">
    <property type="entry name" value="G_PROTEIN_RECEP_F1_2"/>
    <property type="match status" value="1"/>
</dbReference>
<evidence type="ECO:0000256" key="5">
    <source>
        <dbReference type="ARBA" id="ARBA00023136"/>
    </source>
</evidence>
<dbReference type="Proteomes" id="UP000762676">
    <property type="component" value="Unassembled WGS sequence"/>
</dbReference>
<feature type="transmembrane region" description="Helical" evidence="8">
    <location>
        <begin position="301"/>
        <end position="322"/>
    </location>
</feature>
<comment type="subcellular location">
    <subcellularLocation>
        <location evidence="1">Membrane</location>
        <topology evidence="1">Multi-pass membrane protein</topology>
    </subcellularLocation>
</comment>
<dbReference type="Gene3D" id="1.20.1070.10">
    <property type="entry name" value="Rhodopsin 7-helix transmembrane proteins"/>
    <property type="match status" value="1"/>
</dbReference>
<dbReference type="PANTHER" id="PTHR24243:SF208">
    <property type="entry name" value="PYROKININ-1 RECEPTOR"/>
    <property type="match status" value="1"/>
</dbReference>
<evidence type="ECO:0000256" key="6">
    <source>
        <dbReference type="ARBA" id="ARBA00023170"/>
    </source>
</evidence>
<evidence type="ECO:0000313" key="11">
    <source>
        <dbReference type="Proteomes" id="UP000762676"/>
    </source>
</evidence>
<evidence type="ECO:0000256" key="4">
    <source>
        <dbReference type="ARBA" id="ARBA00023040"/>
    </source>
</evidence>
<feature type="transmembrane region" description="Helical" evidence="8">
    <location>
        <begin position="219"/>
        <end position="240"/>
    </location>
</feature>
<sequence length="390" mass="44965">MNGTTEISTADEFTSQPETPLYAAFPDAKSLAIVEIVLDYGLALPIAVVGVVTNILVITVFAKQGFRESVAISLTNISVWYLTKCLAGVFKRLFRIMSDWGHVDIFTRTSIPTSIVSYLINVSRYVTTVMAAYVEVERCLCVSIPLKVKWLLTPGITLTACLVISVMGFSDCFIQMLRTYKTVWLWDPFLNATVARTHVSGFFFQHYELVFKYYTVSSGVWRLASFVVIIIATAIITYKLKQGSKFRLRRGNANAGTFSPAKETLTSKNEKRLAQRILRNEQMQRKQPLQLSKRDTKVLKMLVVTLTIYIAAMSPRISLYILNYGFREHLFNFVHLLYLYQFFFYWYYIFEFFDAAVHFFVLFEMSSSFRSTFRSIILRQKRTSAYRLKL</sequence>
<name>A0AAV4JE40_9GAST</name>
<dbReference type="InterPro" id="IPR017452">
    <property type="entry name" value="GPCR_Rhodpsn_7TM"/>
</dbReference>
<protein>
    <submittedName>
        <fullName evidence="10">Chemosensory receptor C</fullName>
    </submittedName>
</protein>
<feature type="transmembrane region" description="Helical" evidence="8">
    <location>
        <begin position="156"/>
        <end position="177"/>
    </location>
</feature>
<dbReference type="AlphaFoldDB" id="A0AAV4JE40"/>
<dbReference type="GO" id="GO:0004930">
    <property type="term" value="F:G protein-coupled receptor activity"/>
    <property type="evidence" value="ECO:0007669"/>
    <property type="project" value="UniProtKB-KW"/>
</dbReference>
<evidence type="ECO:0000256" key="3">
    <source>
        <dbReference type="ARBA" id="ARBA00022989"/>
    </source>
</evidence>
<reference evidence="10 11" key="1">
    <citation type="journal article" date="2021" name="Elife">
        <title>Chloroplast acquisition without the gene transfer in kleptoplastic sea slugs, Plakobranchus ocellatus.</title>
        <authorList>
            <person name="Maeda T."/>
            <person name="Takahashi S."/>
            <person name="Yoshida T."/>
            <person name="Shimamura S."/>
            <person name="Takaki Y."/>
            <person name="Nagai Y."/>
            <person name="Toyoda A."/>
            <person name="Suzuki Y."/>
            <person name="Arimoto A."/>
            <person name="Ishii H."/>
            <person name="Satoh N."/>
            <person name="Nishiyama T."/>
            <person name="Hasebe M."/>
            <person name="Maruyama T."/>
            <person name="Minagawa J."/>
            <person name="Obokata J."/>
            <person name="Shigenobu S."/>
        </authorList>
    </citation>
    <scope>NUCLEOTIDE SEQUENCE [LARGE SCALE GENOMIC DNA]</scope>
</reference>
<organism evidence="10 11">
    <name type="scientific">Elysia marginata</name>
    <dbReference type="NCBI Taxonomy" id="1093978"/>
    <lineage>
        <taxon>Eukaryota</taxon>
        <taxon>Metazoa</taxon>
        <taxon>Spiralia</taxon>
        <taxon>Lophotrochozoa</taxon>
        <taxon>Mollusca</taxon>
        <taxon>Gastropoda</taxon>
        <taxon>Heterobranchia</taxon>
        <taxon>Euthyneura</taxon>
        <taxon>Panpulmonata</taxon>
        <taxon>Sacoglossa</taxon>
        <taxon>Placobranchoidea</taxon>
        <taxon>Plakobranchidae</taxon>
        <taxon>Elysia</taxon>
    </lineage>
</organism>
<evidence type="ECO:0000259" key="9">
    <source>
        <dbReference type="PROSITE" id="PS50262"/>
    </source>
</evidence>
<gene>
    <name evidence="10" type="ORF">ElyMa_006915000</name>
</gene>
<feature type="transmembrane region" description="Helical" evidence="8">
    <location>
        <begin position="40"/>
        <end position="62"/>
    </location>
</feature>
<keyword evidence="4" id="KW-0297">G-protein coupled receptor</keyword>
<keyword evidence="2 8" id="KW-0812">Transmembrane</keyword>
<proteinExistence type="predicted"/>
<dbReference type="EMBL" id="BMAT01013836">
    <property type="protein sequence ID" value="GFS21089.1"/>
    <property type="molecule type" value="Genomic_DNA"/>
</dbReference>
<feature type="domain" description="G-protein coupled receptors family 1 profile" evidence="9">
    <location>
        <begin position="53"/>
        <end position="362"/>
    </location>
</feature>
<feature type="transmembrane region" description="Helical" evidence="8">
    <location>
        <begin position="69"/>
        <end position="90"/>
    </location>
</feature>
<feature type="transmembrane region" description="Helical" evidence="8">
    <location>
        <begin position="342"/>
        <end position="363"/>
    </location>
</feature>
<dbReference type="PANTHER" id="PTHR24243">
    <property type="entry name" value="G-PROTEIN COUPLED RECEPTOR"/>
    <property type="match status" value="1"/>
</dbReference>
<dbReference type="SUPFAM" id="SSF81321">
    <property type="entry name" value="Family A G protein-coupled receptor-like"/>
    <property type="match status" value="1"/>
</dbReference>
<keyword evidence="6 10" id="KW-0675">Receptor</keyword>